<comment type="similarity">
    <text evidence="1 7">Belongs to the glycosyl hydrolase 5 (cellulase A) family.</text>
</comment>
<evidence type="ECO:0000256" key="1">
    <source>
        <dbReference type="ARBA" id="ARBA00005641"/>
    </source>
</evidence>
<gene>
    <name evidence="10" type="ORF">OW255_20415</name>
</gene>
<keyword evidence="3" id="KW-0136">Cellulose degradation</keyword>
<dbReference type="SUPFAM" id="SSF51445">
    <property type="entry name" value="(Trans)glycosidases"/>
    <property type="match status" value="1"/>
</dbReference>
<dbReference type="Proteomes" id="UP001163115">
    <property type="component" value="Chromosome"/>
</dbReference>
<dbReference type="Pfam" id="PF18259">
    <property type="entry name" value="CBM65_1"/>
    <property type="match status" value="1"/>
</dbReference>
<keyword evidence="11" id="KW-1185">Reference proteome</keyword>
<proteinExistence type="inferred from homology"/>
<dbReference type="EMBL" id="CP113524">
    <property type="protein sequence ID" value="WAJ23881.1"/>
    <property type="molecule type" value="Genomic_DNA"/>
</dbReference>
<dbReference type="InterPro" id="IPR018087">
    <property type="entry name" value="Glyco_hydro_5_CS"/>
</dbReference>
<feature type="domain" description="Glycoside hydrolase family 5" evidence="8">
    <location>
        <begin position="30"/>
        <end position="304"/>
    </location>
</feature>
<keyword evidence="6" id="KW-0624">Polysaccharide degradation</keyword>
<dbReference type="InterPro" id="IPR017853">
    <property type="entry name" value="GH"/>
</dbReference>
<protein>
    <submittedName>
        <fullName evidence="10">Cellulase family glycosylhydrolase</fullName>
    </submittedName>
</protein>
<dbReference type="Pfam" id="PF00150">
    <property type="entry name" value="Cellulase"/>
    <property type="match status" value="1"/>
</dbReference>
<dbReference type="Gene3D" id="3.20.20.80">
    <property type="entry name" value="Glycosidases"/>
    <property type="match status" value="1"/>
</dbReference>
<feature type="domain" description="Carbohydrate binding module 65" evidence="9">
    <location>
        <begin position="353"/>
        <end position="463"/>
    </location>
</feature>
<dbReference type="InterPro" id="IPR001547">
    <property type="entry name" value="Glyco_hydro_5"/>
</dbReference>
<evidence type="ECO:0000256" key="7">
    <source>
        <dbReference type="RuleBase" id="RU361153"/>
    </source>
</evidence>
<keyword evidence="5 7" id="KW-0326">Glycosidase</keyword>
<dbReference type="InterPro" id="IPR050386">
    <property type="entry name" value="Glycosyl_hydrolase_5"/>
</dbReference>
<evidence type="ECO:0000313" key="11">
    <source>
        <dbReference type="Proteomes" id="UP001163115"/>
    </source>
</evidence>
<name>A0ABY7ABD8_9FIRM</name>
<evidence type="ECO:0000256" key="4">
    <source>
        <dbReference type="ARBA" id="ARBA00023277"/>
    </source>
</evidence>
<evidence type="ECO:0000256" key="5">
    <source>
        <dbReference type="ARBA" id="ARBA00023295"/>
    </source>
</evidence>
<evidence type="ECO:0000256" key="6">
    <source>
        <dbReference type="ARBA" id="ARBA00023326"/>
    </source>
</evidence>
<dbReference type="PANTHER" id="PTHR31297">
    <property type="entry name" value="GLUCAN ENDO-1,6-BETA-GLUCOSIDASE B"/>
    <property type="match status" value="1"/>
</dbReference>
<accession>A0ABY7ABD8</accession>
<evidence type="ECO:0000256" key="3">
    <source>
        <dbReference type="ARBA" id="ARBA00023001"/>
    </source>
</evidence>
<evidence type="ECO:0000259" key="8">
    <source>
        <dbReference type="Pfam" id="PF00150"/>
    </source>
</evidence>
<dbReference type="PROSITE" id="PS00659">
    <property type="entry name" value="GLYCOSYL_HYDROL_F5"/>
    <property type="match status" value="1"/>
</dbReference>
<evidence type="ECO:0000256" key="2">
    <source>
        <dbReference type="ARBA" id="ARBA00022801"/>
    </source>
</evidence>
<dbReference type="RefSeq" id="WP_268115172.1">
    <property type="nucleotide sequence ID" value="NZ_CP113524.1"/>
</dbReference>
<evidence type="ECO:0000313" key="10">
    <source>
        <dbReference type="EMBL" id="WAJ23881.1"/>
    </source>
</evidence>
<evidence type="ECO:0000259" key="9">
    <source>
        <dbReference type="Pfam" id="PF18259"/>
    </source>
</evidence>
<dbReference type="PANTHER" id="PTHR31297:SF41">
    <property type="entry name" value="ENDOGLUCANASE, PUTATIVE (AFU_ORTHOLOGUE AFUA_5G01830)-RELATED"/>
    <property type="match status" value="1"/>
</dbReference>
<reference evidence="10" key="1">
    <citation type="submission" date="2022-11" db="EMBL/GenBank/DDBJ databases">
        <title>Lacrimispora xylanolytica sy1, complete genome.</title>
        <authorList>
            <person name="Choi S."/>
        </authorList>
    </citation>
    <scope>NUCLEOTIDE SEQUENCE</scope>
    <source>
        <strain evidence="10">Sy1</strain>
    </source>
</reference>
<keyword evidence="4" id="KW-0119">Carbohydrate metabolism</keyword>
<dbReference type="InterPro" id="IPR040877">
    <property type="entry name" value="CBM65_1"/>
</dbReference>
<dbReference type="Gene3D" id="2.60.120.1070">
    <property type="match status" value="1"/>
</dbReference>
<keyword evidence="2 7" id="KW-0378">Hydrolase</keyword>
<organism evidence="10 11">
    <name type="scientific">Lacrimispora xylanolytica</name>
    <dbReference type="NCBI Taxonomy" id="29375"/>
    <lineage>
        <taxon>Bacteria</taxon>
        <taxon>Bacillati</taxon>
        <taxon>Bacillota</taxon>
        <taxon>Clostridia</taxon>
        <taxon>Lachnospirales</taxon>
        <taxon>Lachnospiraceae</taxon>
        <taxon>Lacrimispora</taxon>
    </lineage>
</organism>
<sequence>MVNTKMRGLTAAQLVADMGPGWNLGNSLESEYNETYWGNPATTKEMIDKIAAKGFKTLRVPVRWDDSYSNPSNYTIKTEFMDRVETVVNYGLQNGMYVIINVHHNDLQTMVSTDGSVKQRVKDELIAIWKQVGNRFKDYGDYLIFETINEPRYQEDWNGNTAFYECVNEYNEASRAAMRGTGGNNSSRLIMMPTYAASSDSTKISIWKKLAADDMIAVSIHAYLPYDFAFDGKGHSNWTESDYYDLSAVFLRLNSTFIKKGLPVVIGEFGATGKDNVADREKFAKAYATFAKKYKMPCVWWDNNLFGTGAEMFGIFDRTSLNFVYGGIADAIINVYKSNTDDDDDDDTNPPLFKGASTATNWAQAVTAPTSRYGGRLDPSIIKQGGYFYIEYSGTKDQVELIFQSLSGGNNWCKIPMSESGSIDGHYYAKYSYDNCVKAFGSDFENLLDIIHVGATDKPVTVYLLSYNHK</sequence>